<dbReference type="InterPro" id="IPR000873">
    <property type="entry name" value="AMP-dep_synth/lig_dom"/>
</dbReference>
<dbReference type="EMBL" id="JARJLG010000263">
    <property type="protein sequence ID" value="KAJ7721954.1"/>
    <property type="molecule type" value="Genomic_DNA"/>
</dbReference>
<comment type="similarity">
    <text evidence="1">Belongs to the ATP-dependent AMP-binding enzyme family.</text>
</comment>
<evidence type="ECO:0000256" key="1">
    <source>
        <dbReference type="ARBA" id="ARBA00006432"/>
    </source>
</evidence>
<dbReference type="PANTHER" id="PTHR24096">
    <property type="entry name" value="LONG-CHAIN-FATTY-ACID--COA LIGASE"/>
    <property type="match status" value="1"/>
</dbReference>
<evidence type="ECO:0000259" key="4">
    <source>
        <dbReference type="Pfam" id="PF13193"/>
    </source>
</evidence>
<dbReference type="InterPro" id="IPR025110">
    <property type="entry name" value="AMP-bd_C"/>
</dbReference>
<keyword evidence="2" id="KW-0436">Ligase</keyword>
<dbReference type="AlphaFoldDB" id="A0AAD7MKM4"/>
<dbReference type="PANTHER" id="PTHR24096:SF149">
    <property type="entry name" value="AMP-BINDING DOMAIN-CONTAINING PROTEIN-RELATED"/>
    <property type="match status" value="1"/>
</dbReference>
<dbReference type="GO" id="GO:0016405">
    <property type="term" value="F:CoA-ligase activity"/>
    <property type="evidence" value="ECO:0007669"/>
    <property type="project" value="TreeGrafter"/>
</dbReference>
<organism evidence="5 6">
    <name type="scientific">Mycena maculata</name>
    <dbReference type="NCBI Taxonomy" id="230809"/>
    <lineage>
        <taxon>Eukaryota</taxon>
        <taxon>Fungi</taxon>
        <taxon>Dikarya</taxon>
        <taxon>Basidiomycota</taxon>
        <taxon>Agaricomycotina</taxon>
        <taxon>Agaricomycetes</taxon>
        <taxon>Agaricomycetidae</taxon>
        <taxon>Agaricales</taxon>
        <taxon>Marasmiineae</taxon>
        <taxon>Mycenaceae</taxon>
        <taxon>Mycena</taxon>
    </lineage>
</organism>
<evidence type="ECO:0000256" key="2">
    <source>
        <dbReference type="ARBA" id="ARBA00022598"/>
    </source>
</evidence>
<dbReference type="Pfam" id="PF00501">
    <property type="entry name" value="AMP-binding"/>
    <property type="match status" value="1"/>
</dbReference>
<dbReference type="Gene3D" id="2.30.38.10">
    <property type="entry name" value="Luciferase, Domain 3"/>
    <property type="match status" value="1"/>
</dbReference>
<dbReference type="CDD" id="cd05911">
    <property type="entry name" value="Firefly_Luc_like"/>
    <property type="match status" value="1"/>
</dbReference>
<dbReference type="PROSITE" id="PS00455">
    <property type="entry name" value="AMP_BINDING"/>
    <property type="match status" value="1"/>
</dbReference>
<evidence type="ECO:0000313" key="6">
    <source>
        <dbReference type="Proteomes" id="UP001215280"/>
    </source>
</evidence>
<reference evidence="5" key="1">
    <citation type="submission" date="2023-03" db="EMBL/GenBank/DDBJ databases">
        <title>Massive genome expansion in bonnet fungi (Mycena s.s.) driven by repeated elements and novel gene families across ecological guilds.</title>
        <authorList>
            <consortium name="Lawrence Berkeley National Laboratory"/>
            <person name="Harder C.B."/>
            <person name="Miyauchi S."/>
            <person name="Viragh M."/>
            <person name="Kuo A."/>
            <person name="Thoen E."/>
            <person name="Andreopoulos B."/>
            <person name="Lu D."/>
            <person name="Skrede I."/>
            <person name="Drula E."/>
            <person name="Henrissat B."/>
            <person name="Morin E."/>
            <person name="Kohler A."/>
            <person name="Barry K."/>
            <person name="LaButti K."/>
            <person name="Morin E."/>
            <person name="Salamov A."/>
            <person name="Lipzen A."/>
            <person name="Mereny Z."/>
            <person name="Hegedus B."/>
            <person name="Baldrian P."/>
            <person name="Stursova M."/>
            <person name="Weitz H."/>
            <person name="Taylor A."/>
            <person name="Grigoriev I.V."/>
            <person name="Nagy L.G."/>
            <person name="Martin F."/>
            <person name="Kauserud H."/>
        </authorList>
    </citation>
    <scope>NUCLEOTIDE SEQUENCE</scope>
    <source>
        <strain evidence="5">CBHHK188m</strain>
    </source>
</reference>
<name>A0AAD7MKM4_9AGAR</name>
<accession>A0AAD7MKM4</accession>
<keyword evidence="6" id="KW-1185">Reference proteome</keyword>
<evidence type="ECO:0000259" key="3">
    <source>
        <dbReference type="Pfam" id="PF00501"/>
    </source>
</evidence>
<dbReference type="InterPro" id="IPR045851">
    <property type="entry name" value="AMP-bd_C_sf"/>
</dbReference>
<evidence type="ECO:0000313" key="5">
    <source>
        <dbReference type="EMBL" id="KAJ7721954.1"/>
    </source>
</evidence>
<protein>
    <submittedName>
        <fullName evidence="5">AMP binding protein</fullName>
    </submittedName>
</protein>
<dbReference type="SUPFAM" id="SSF56801">
    <property type="entry name" value="Acetyl-CoA synthetase-like"/>
    <property type="match status" value="1"/>
</dbReference>
<dbReference type="Gene3D" id="3.40.50.980">
    <property type="match status" value="2"/>
</dbReference>
<sequence>MAPKIYTSHRPDVPLVHTSVFTRLFASPVSDNVGAFPGTMAAFVDAATGTTLTRARVKDLSLALAHGLRTHPTTRPFSSRGDTILIYSPNSLAWPVVLYGCIAAGLRCSFANSAYTARELAYQYVDSGAKLLFTAQGGLKIVEAMFSELGIRKEEADKRLVVLGPDLRWAGGPGAAASPGALGLLTMEGLLSQGALKEEEKFEGSQAHETVYLCYSSGTTGKPKAIETTHQNITTVVDIVGFDLPTLVPGVQPIIGILPFYHIYGLTQLVNLAFFRGWPVVIQSRFEPVEFCANIQRYKAVFAYVVPPVLVILARHPAVDAHDLSTLKYLVSAAAPLAPDLVHSVSQCRLNTKRHRANRSPFGITETSPCSHALNVLEADKKVGSIGHLLPNLEARLVHAEDGKIDADDGQPGELWLRGKTVMKASGYLNNAEATRNAITPDGWFKTGDIATRDNEGYYYIIDRRKELIKYSGFQVPPAELESVLLTHPDIADAAVIGVESVERATELPRAYVVHAHPEKVVSAQARAKFANGVAKWMETQVANHKFLRGGVSVINVVPKSAAGKILRRELRVLAAQEATPAEKAKL</sequence>
<feature type="domain" description="AMP-binding enzyme C-terminal" evidence="4">
    <location>
        <begin position="480"/>
        <end position="565"/>
    </location>
</feature>
<dbReference type="InterPro" id="IPR020845">
    <property type="entry name" value="AMP-binding_CS"/>
</dbReference>
<feature type="domain" description="AMP-dependent synthetase/ligase" evidence="3">
    <location>
        <begin position="35"/>
        <end position="424"/>
    </location>
</feature>
<dbReference type="Gene3D" id="3.30.300.30">
    <property type="match status" value="1"/>
</dbReference>
<gene>
    <name evidence="5" type="ORF">DFH07DRAFT_1007329</name>
</gene>
<comment type="caution">
    <text evidence="5">The sequence shown here is derived from an EMBL/GenBank/DDBJ whole genome shotgun (WGS) entry which is preliminary data.</text>
</comment>
<dbReference type="Proteomes" id="UP001215280">
    <property type="component" value="Unassembled WGS sequence"/>
</dbReference>
<dbReference type="Pfam" id="PF13193">
    <property type="entry name" value="AMP-binding_C"/>
    <property type="match status" value="1"/>
</dbReference>
<proteinExistence type="inferred from homology"/>